<dbReference type="AlphaFoldDB" id="A0A6C0CBV3"/>
<sequence length="132" mass="15746">MFQEWMSTHATVQSLCEIVTVTRQHKYISLVMQKSHDYNIAHIVGLFANDFDEYLKYMTDSEYYEELSLFYSIRTRQHLGNYADKFDELIVANEIKLKPIIKAIEIIENKWVNYDFDFQVIMNRLTEISSSQ</sequence>
<dbReference type="EMBL" id="MN739365">
    <property type="protein sequence ID" value="QHT01149.1"/>
    <property type="molecule type" value="Genomic_DNA"/>
</dbReference>
<proteinExistence type="predicted"/>
<reference evidence="1" key="1">
    <citation type="journal article" date="2020" name="Nature">
        <title>Giant virus diversity and host interactions through global metagenomics.</title>
        <authorList>
            <person name="Schulz F."/>
            <person name="Roux S."/>
            <person name="Paez-Espino D."/>
            <person name="Jungbluth S."/>
            <person name="Walsh D.A."/>
            <person name="Denef V.J."/>
            <person name="McMahon K.D."/>
            <person name="Konstantinidis K.T."/>
            <person name="Eloe-Fadrosh E.A."/>
            <person name="Kyrpides N.C."/>
            <person name="Woyke T."/>
        </authorList>
    </citation>
    <scope>NUCLEOTIDE SEQUENCE</scope>
    <source>
        <strain evidence="1">GVMAG-M-3300020192-26</strain>
    </source>
</reference>
<organism evidence="1">
    <name type="scientific">viral metagenome</name>
    <dbReference type="NCBI Taxonomy" id="1070528"/>
    <lineage>
        <taxon>unclassified sequences</taxon>
        <taxon>metagenomes</taxon>
        <taxon>organismal metagenomes</taxon>
    </lineage>
</organism>
<protein>
    <submittedName>
        <fullName evidence="1">Uncharacterized protein</fullName>
    </submittedName>
</protein>
<accession>A0A6C0CBV3</accession>
<name>A0A6C0CBV3_9ZZZZ</name>
<evidence type="ECO:0000313" key="1">
    <source>
        <dbReference type="EMBL" id="QHT01149.1"/>
    </source>
</evidence>